<gene>
    <name evidence="3" type="ORF">FH972_006376</name>
</gene>
<dbReference type="PANTHER" id="PTHR32246:SF143">
    <property type="entry name" value="CALCIUM-DEPENDENT LIPID-BINDING (CALB DOMAIN) FAMILY PROTEIN"/>
    <property type="match status" value="1"/>
</dbReference>
<protein>
    <recommendedName>
        <fullName evidence="2">C2 domain-containing protein</fullName>
    </recommendedName>
</protein>
<dbReference type="CDD" id="cd04051">
    <property type="entry name" value="C2_SRC2_like"/>
    <property type="match status" value="1"/>
</dbReference>
<evidence type="ECO:0000259" key="2">
    <source>
        <dbReference type="PROSITE" id="PS50004"/>
    </source>
</evidence>
<keyword evidence="1" id="KW-0812">Transmembrane</keyword>
<dbReference type="Proteomes" id="UP000327013">
    <property type="component" value="Chromosome 2"/>
</dbReference>
<dbReference type="InterPro" id="IPR035892">
    <property type="entry name" value="C2_domain_sf"/>
</dbReference>
<name>A0A5N6QT34_9ROSI</name>
<evidence type="ECO:0000313" key="3">
    <source>
        <dbReference type="EMBL" id="KAE8009976.1"/>
    </source>
</evidence>
<feature type="transmembrane region" description="Helical" evidence="1">
    <location>
        <begin position="81"/>
        <end position="109"/>
    </location>
</feature>
<dbReference type="PROSITE" id="PS50004">
    <property type="entry name" value="C2"/>
    <property type="match status" value="1"/>
</dbReference>
<reference evidence="3 4" key="1">
    <citation type="submission" date="2019-06" db="EMBL/GenBank/DDBJ databases">
        <title>A chromosomal-level reference genome of Carpinus fangiana (Coryloideae, Betulaceae).</title>
        <authorList>
            <person name="Yang X."/>
            <person name="Wang Z."/>
            <person name="Zhang L."/>
            <person name="Hao G."/>
            <person name="Liu J."/>
            <person name="Yang Y."/>
        </authorList>
    </citation>
    <scope>NUCLEOTIDE SEQUENCE [LARGE SCALE GENOMIC DNA]</scope>
    <source>
        <strain evidence="3">Cfa_2016G</strain>
        <tissue evidence="3">Leaf</tissue>
    </source>
</reference>
<dbReference type="SMART" id="SM00239">
    <property type="entry name" value="C2"/>
    <property type="match status" value="1"/>
</dbReference>
<dbReference type="SUPFAM" id="SSF49562">
    <property type="entry name" value="C2 domain (Calcium/lipid-binding domain, CaLB)"/>
    <property type="match status" value="1"/>
</dbReference>
<accession>A0A5N6QT34</accession>
<feature type="transmembrane region" description="Helical" evidence="1">
    <location>
        <begin position="6"/>
        <end position="25"/>
    </location>
</feature>
<dbReference type="Gene3D" id="2.60.40.150">
    <property type="entry name" value="C2 domain"/>
    <property type="match status" value="1"/>
</dbReference>
<dbReference type="InterPro" id="IPR000008">
    <property type="entry name" value="C2_dom"/>
</dbReference>
<sequence length="432" mass="47735">MIYFYPWAFWGIVVKLNGMIYVSSVSEKKLRSHKQTWNNATASNKRLASESSSPFPILRLHRSARKSVEKKIRNSVNTAHFSIPTASIVVVAVVVVAVIVVVVFGAAAVDVMSFQLLEINLVSARDLEALSKSMQTYAVAWLHPERKLLTRVDRDGHANPMWNEKFLFRVDDKFLNADDSAVMIEIYASSWIRDTLIGVVRVLISSLLPPSSRTAEGRSKKRFVALQISRPSGRPKGILNVGVALIDSTLGSMSMIYSELSESAAEKNERPKPIQRKRSLSEGSDIFGEGFAMKMSSIYDDHGGTAQSSDVGQVVTSAVGKELRLKSGQDDQSGSSLWDEWSEDSSMEGLKTKIARWQMTLPPIYDNEYKKFGSSIKKRSGHRRSRSAGGGLFSCFGNAYGFEFSIACGGGIRKKKIDSSKVHLISASDITF</sequence>
<proteinExistence type="predicted"/>
<dbReference type="EMBL" id="CM017322">
    <property type="protein sequence ID" value="KAE8009976.1"/>
    <property type="molecule type" value="Genomic_DNA"/>
</dbReference>
<dbReference type="Pfam" id="PF00168">
    <property type="entry name" value="C2"/>
    <property type="match status" value="1"/>
</dbReference>
<evidence type="ECO:0000256" key="1">
    <source>
        <dbReference type="SAM" id="Phobius"/>
    </source>
</evidence>
<dbReference type="PANTHER" id="PTHR32246">
    <property type="entry name" value="INGRESSION PROTEIN FIC1"/>
    <property type="match status" value="1"/>
</dbReference>
<dbReference type="GO" id="GO:0006952">
    <property type="term" value="P:defense response"/>
    <property type="evidence" value="ECO:0007669"/>
    <property type="project" value="InterPro"/>
</dbReference>
<keyword evidence="4" id="KW-1185">Reference proteome</keyword>
<dbReference type="InterPro" id="IPR044750">
    <property type="entry name" value="C2_SRC2/BAP"/>
</dbReference>
<organism evidence="3 4">
    <name type="scientific">Carpinus fangiana</name>
    <dbReference type="NCBI Taxonomy" id="176857"/>
    <lineage>
        <taxon>Eukaryota</taxon>
        <taxon>Viridiplantae</taxon>
        <taxon>Streptophyta</taxon>
        <taxon>Embryophyta</taxon>
        <taxon>Tracheophyta</taxon>
        <taxon>Spermatophyta</taxon>
        <taxon>Magnoliopsida</taxon>
        <taxon>eudicotyledons</taxon>
        <taxon>Gunneridae</taxon>
        <taxon>Pentapetalae</taxon>
        <taxon>rosids</taxon>
        <taxon>fabids</taxon>
        <taxon>Fagales</taxon>
        <taxon>Betulaceae</taxon>
        <taxon>Carpinus</taxon>
    </lineage>
</organism>
<dbReference type="AlphaFoldDB" id="A0A5N6QT34"/>
<evidence type="ECO:0000313" key="4">
    <source>
        <dbReference type="Proteomes" id="UP000327013"/>
    </source>
</evidence>
<keyword evidence="1" id="KW-1133">Transmembrane helix</keyword>
<keyword evidence="1" id="KW-0472">Membrane</keyword>
<feature type="domain" description="C2" evidence="2">
    <location>
        <begin position="103"/>
        <end position="217"/>
    </location>
</feature>
<dbReference type="OrthoDB" id="1909968at2759"/>